<sequence>MTECQQPSVGQKGRFTIKQDQLLTLSSLSTCHCAVAPSGKDWAAEGNRLCHLNWTFSSMSTGECANNGQWEASGRKKVLVIMDTLLDFKAQWSSEEEDEASLGDKEPFSLKPSVPPSNFQ</sequence>
<organism evidence="2 3">
    <name type="scientific">Saguinus oedipus</name>
    <name type="common">Cotton-top tamarin</name>
    <name type="synonym">Oedipomidas oedipus</name>
    <dbReference type="NCBI Taxonomy" id="9490"/>
    <lineage>
        <taxon>Eukaryota</taxon>
        <taxon>Metazoa</taxon>
        <taxon>Chordata</taxon>
        <taxon>Craniata</taxon>
        <taxon>Vertebrata</taxon>
        <taxon>Euteleostomi</taxon>
        <taxon>Mammalia</taxon>
        <taxon>Eutheria</taxon>
        <taxon>Euarchontoglires</taxon>
        <taxon>Primates</taxon>
        <taxon>Haplorrhini</taxon>
        <taxon>Platyrrhini</taxon>
        <taxon>Cebidae</taxon>
        <taxon>Callitrichinae</taxon>
        <taxon>Saguinus</taxon>
    </lineage>
</organism>
<evidence type="ECO:0000313" key="2">
    <source>
        <dbReference type="EMBL" id="KAK2090317.1"/>
    </source>
</evidence>
<evidence type="ECO:0000256" key="1">
    <source>
        <dbReference type="SAM" id="MobiDB-lite"/>
    </source>
</evidence>
<evidence type="ECO:0000313" key="3">
    <source>
        <dbReference type="Proteomes" id="UP001266305"/>
    </source>
</evidence>
<protein>
    <submittedName>
        <fullName evidence="2">Uncharacterized protein</fullName>
    </submittedName>
</protein>
<proteinExistence type="predicted"/>
<comment type="caution">
    <text evidence="2">The sequence shown here is derived from an EMBL/GenBank/DDBJ whole genome shotgun (WGS) entry which is preliminary data.</text>
</comment>
<name>A0ABQ9TZT1_SAGOE</name>
<keyword evidence="3" id="KW-1185">Reference proteome</keyword>
<dbReference type="EMBL" id="JASSZA010000017">
    <property type="protein sequence ID" value="KAK2090317.1"/>
    <property type="molecule type" value="Genomic_DNA"/>
</dbReference>
<gene>
    <name evidence="2" type="ORF">P7K49_031573</name>
</gene>
<reference evidence="2 3" key="1">
    <citation type="submission" date="2023-05" db="EMBL/GenBank/DDBJ databases">
        <title>B98-5 Cell Line De Novo Hybrid Assembly: An Optical Mapping Approach.</title>
        <authorList>
            <person name="Kananen K."/>
            <person name="Auerbach J.A."/>
            <person name="Kautto E."/>
            <person name="Blachly J.S."/>
        </authorList>
    </citation>
    <scope>NUCLEOTIDE SEQUENCE [LARGE SCALE GENOMIC DNA]</scope>
    <source>
        <strain evidence="2">B95-8</strain>
        <tissue evidence="2">Cell line</tissue>
    </source>
</reference>
<accession>A0ABQ9TZT1</accession>
<feature type="region of interest" description="Disordered" evidence="1">
    <location>
        <begin position="96"/>
        <end position="120"/>
    </location>
</feature>
<dbReference type="Proteomes" id="UP001266305">
    <property type="component" value="Unassembled WGS sequence"/>
</dbReference>